<accession>A0A4Z2GGV6</accession>
<proteinExistence type="predicted"/>
<reference evidence="2 3" key="1">
    <citation type="submission" date="2019-03" db="EMBL/GenBank/DDBJ databases">
        <title>First draft genome of Liparis tanakae, snailfish: a comprehensive survey of snailfish specific genes.</title>
        <authorList>
            <person name="Kim W."/>
            <person name="Song I."/>
            <person name="Jeong J.-H."/>
            <person name="Kim D."/>
            <person name="Kim S."/>
            <person name="Ryu S."/>
            <person name="Song J.Y."/>
            <person name="Lee S.K."/>
        </authorList>
    </citation>
    <scope>NUCLEOTIDE SEQUENCE [LARGE SCALE GENOMIC DNA]</scope>
    <source>
        <tissue evidence="2">Muscle</tissue>
    </source>
</reference>
<sequence length="135" mass="14507">MPGGSRLPGPSPSSPRPRAARTVHRRLYGDRMSPWTRLSKVNQSGISRVPPSILRYWEYESASSPLSSGPGGGVHGQLTSRGSVCLRGVPGVLSVCLRGVPVCRGTDVELNVNRPRAPRSRLSAAPRPPAFRSRT</sequence>
<feature type="region of interest" description="Disordered" evidence="1">
    <location>
        <begin position="114"/>
        <end position="135"/>
    </location>
</feature>
<feature type="compositionally biased region" description="Low complexity" evidence="1">
    <location>
        <begin position="120"/>
        <end position="135"/>
    </location>
</feature>
<dbReference type="Proteomes" id="UP000314294">
    <property type="component" value="Unassembled WGS sequence"/>
</dbReference>
<keyword evidence="3" id="KW-1185">Reference proteome</keyword>
<feature type="region of interest" description="Disordered" evidence="1">
    <location>
        <begin position="1"/>
        <end position="21"/>
    </location>
</feature>
<name>A0A4Z2GGV6_9TELE</name>
<gene>
    <name evidence="2" type="ORF">EYF80_037297</name>
</gene>
<dbReference type="EMBL" id="SRLO01000544">
    <property type="protein sequence ID" value="TNN52530.1"/>
    <property type="molecule type" value="Genomic_DNA"/>
</dbReference>
<organism evidence="2 3">
    <name type="scientific">Liparis tanakae</name>
    <name type="common">Tanaka's snailfish</name>
    <dbReference type="NCBI Taxonomy" id="230148"/>
    <lineage>
        <taxon>Eukaryota</taxon>
        <taxon>Metazoa</taxon>
        <taxon>Chordata</taxon>
        <taxon>Craniata</taxon>
        <taxon>Vertebrata</taxon>
        <taxon>Euteleostomi</taxon>
        <taxon>Actinopterygii</taxon>
        <taxon>Neopterygii</taxon>
        <taxon>Teleostei</taxon>
        <taxon>Neoteleostei</taxon>
        <taxon>Acanthomorphata</taxon>
        <taxon>Eupercaria</taxon>
        <taxon>Perciformes</taxon>
        <taxon>Cottioidei</taxon>
        <taxon>Cottales</taxon>
        <taxon>Liparidae</taxon>
        <taxon>Liparis</taxon>
    </lineage>
</organism>
<evidence type="ECO:0000313" key="2">
    <source>
        <dbReference type="EMBL" id="TNN52530.1"/>
    </source>
</evidence>
<evidence type="ECO:0000313" key="3">
    <source>
        <dbReference type="Proteomes" id="UP000314294"/>
    </source>
</evidence>
<comment type="caution">
    <text evidence="2">The sequence shown here is derived from an EMBL/GenBank/DDBJ whole genome shotgun (WGS) entry which is preliminary data.</text>
</comment>
<evidence type="ECO:0000256" key="1">
    <source>
        <dbReference type="SAM" id="MobiDB-lite"/>
    </source>
</evidence>
<dbReference type="AlphaFoldDB" id="A0A4Z2GGV6"/>
<protein>
    <submittedName>
        <fullName evidence="2">Uncharacterized protein</fullName>
    </submittedName>
</protein>